<protein>
    <submittedName>
        <fullName evidence="2">Uncharacterized protein</fullName>
    </submittedName>
</protein>
<name>A0A401VUG3_STREY</name>
<proteinExistence type="predicted"/>
<gene>
    <name evidence="2" type="ORF">GKJPGBOP_00362</name>
</gene>
<keyword evidence="1" id="KW-1133">Transmembrane helix</keyword>
<keyword evidence="3" id="KW-1185">Reference proteome</keyword>
<keyword evidence="1" id="KW-0472">Membrane</keyword>
<dbReference type="AlphaFoldDB" id="A0A401VUG3"/>
<evidence type="ECO:0000313" key="3">
    <source>
        <dbReference type="Proteomes" id="UP000286746"/>
    </source>
</evidence>
<sequence length="272" mass="29901">MTLLTAVLFYFGWASSDAESTALGLQDSLFHLSTSDYLLRSVQALFLPAWVVAGAALAAVGLHRWAADEPRRTAWAARRLRFAWLPPLALLAPYRLHPGLFDLLIPLSAIIGFLLTAYARTRPPPATPEASGTTGLTGTRRRHHQRVWALTVLISVLLLFWAVYAYAGVVGRGRAAETARSMSTKDPAVVVFSKYDLMIRGGGSCYFRVLEKGSAFGFRYSGLRLFHIAGDRVYVVPVRWSPGEGTVWVLEKSDSVRVEYVSGPAGRAEKCE</sequence>
<feature type="transmembrane region" description="Helical" evidence="1">
    <location>
        <begin position="103"/>
        <end position="119"/>
    </location>
</feature>
<accession>A0A401VUG3</accession>
<evidence type="ECO:0000256" key="1">
    <source>
        <dbReference type="SAM" id="Phobius"/>
    </source>
</evidence>
<organism evidence="2 3">
    <name type="scientific">Streptomyces paromomycinus</name>
    <name type="common">Streptomyces rimosus subsp. paromomycinus</name>
    <dbReference type="NCBI Taxonomy" id="92743"/>
    <lineage>
        <taxon>Bacteria</taxon>
        <taxon>Bacillati</taxon>
        <taxon>Actinomycetota</taxon>
        <taxon>Actinomycetes</taxon>
        <taxon>Kitasatosporales</taxon>
        <taxon>Streptomycetaceae</taxon>
        <taxon>Streptomyces</taxon>
    </lineage>
</organism>
<feature type="transmembrane region" description="Helical" evidence="1">
    <location>
        <begin position="147"/>
        <end position="167"/>
    </location>
</feature>
<reference evidence="2 3" key="1">
    <citation type="submission" date="2018-11" db="EMBL/GenBank/DDBJ databases">
        <title>Whole genome sequence of Streptomyces paromomycinus NBRC 15454(T).</title>
        <authorList>
            <person name="Komaki H."/>
            <person name="Tamura T."/>
        </authorList>
    </citation>
    <scope>NUCLEOTIDE SEQUENCE [LARGE SCALE GENOMIC DNA]</scope>
    <source>
        <strain evidence="2 3">NBRC 15454</strain>
    </source>
</reference>
<evidence type="ECO:0000313" key="2">
    <source>
        <dbReference type="EMBL" id="GCD40709.1"/>
    </source>
</evidence>
<keyword evidence="1" id="KW-0812">Transmembrane</keyword>
<dbReference type="Proteomes" id="UP000286746">
    <property type="component" value="Unassembled WGS sequence"/>
</dbReference>
<dbReference type="EMBL" id="BHZD01000001">
    <property type="protein sequence ID" value="GCD40709.1"/>
    <property type="molecule type" value="Genomic_DNA"/>
</dbReference>
<feature type="transmembrane region" description="Helical" evidence="1">
    <location>
        <begin position="42"/>
        <end position="62"/>
    </location>
</feature>
<comment type="caution">
    <text evidence="2">The sequence shown here is derived from an EMBL/GenBank/DDBJ whole genome shotgun (WGS) entry which is preliminary data.</text>
</comment>